<accession>A0A8S2B4Y6</accession>
<dbReference type="PANTHER" id="PTHR33710:SF79">
    <property type="entry name" value="OS06G0205337 PROTEIN"/>
    <property type="match status" value="1"/>
</dbReference>
<dbReference type="GO" id="GO:0003824">
    <property type="term" value="F:catalytic activity"/>
    <property type="evidence" value="ECO:0007669"/>
    <property type="project" value="InterPro"/>
</dbReference>
<name>A0A8S2B4Y6_ARAAE</name>
<gene>
    <name evidence="2" type="ORF">AARE701A_LOCUS20345</name>
</gene>
<keyword evidence="3" id="KW-1185">Reference proteome</keyword>
<feature type="domain" description="Endonuclease/exonuclease/phosphatase" evidence="1">
    <location>
        <begin position="2"/>
        <end position="97"/>
    </location>
</feature>
<proteinExistence type="predicted"/>
<dbReference type="SUPFAM" id="SSF56219">
    <property type="entry name" value="DNase I-like"/>
    <property type="match status" value="1"/>
</dbReference>
<dbReference type="InterPro" id="IPR005135">
    <property type="entry name" value="Endo/exonuclease/phosphatase"/>
</dbReference>
<evidence type="ECO:0000259" key="1">
    <source>
        <dbReference type="Pfam" id="PF03372"/>
    </source>
</evidence>
<protein>
    <recommendedName>
        <fullName evidence="1">Endonuclease/exonuclease/phosphatase domain-containing protein</fullName>
    </recommendedName>
</protein>
<sequence>MLSWNCCGMGSPTTVRRLREIQSNISPDILFLIETKNPDLAVEKSLEWMLYPSHFLVSPHSPGGGGLALYWKNDVDITILSPCQNFIDTQIKQDGSFVDIRSFMAQCDLFDLRHSGNFLSWRGKRHDHLVHCRLDIAMANGAWSEVYPHSHSEYLRFEGSDHRPLLTILDLTKKQKKGIFRYDRRLKENEEVTSLIKEAWEFDKEESVEGKLTRCRREIIAWTRIKHQNSQKLIEENRQKLEEAMVSQDPDPTLISTINHNLLLAYKSEEDFWKQRSRLLWLSLGDRNSGYFHAITRGRAAINKFSVIEDNDGIPQFEEEDMLKVITKYFDNLFLSQETGNFSLVQEALKPCISTETNTKLTLVPTEKEIKIACFSIHADKAPGPDGFSASFFQSNWNTIGPLVISEPAKNGGLQTYSSMHSLLQDHC</sequence>
<dbReference type="Pfam" id="PF03372">
    <property type="entry name" value="Exo_endo_phos"/>
    <property type="match status" value="1"/>
</dbReference>
<dbReference type="Proteomes" id="UP000682877">
    <property type="component" value="Chromosome 8"/>
</dbReference>
<dbReference type="Gene3D" id="3.60.10.10">
    <property type="entry name" value="Endonuclease/exonuclease/phosphatase"/>
    <property type="match status" value="1"/>
</dbReference>
<evidence type="ECO:0000313" key="2">
    <source>
        <dbReference type="EMBL" id="CAE6215539.1"/>
    </source>
</evidence>
<organism evidence="2 3">
    <name type="scientific">Arabidopsis arenosa</name>
    <name type="common">Sand rock-cress</name>
    <name type="synonym">Cardaminopsis arenosa</name>
    <dbReference type="NCBI Taxonomy" id="38785"/>
    <lineage>
        <taxon>Eukaryota</taxon>
        <taxon>Viridiplantae</taxon>
        <taxon>Streptophyta</taxon>
        <taxon>Embryophyta</taxon>
        <taxon>Tracheophyta</taxon>
        <taxon>Spermatophyta</taxon>
        <taxon>Magnoliopsida</taxon>
        <taxon>eudicotyledons</taxon>
        <taxon>Gunneridae</taxon>
        <taxon>Pentapetalae</taxon>
        <taxon>rosids</taxon>
        <taxon>malvids</taxon>
        <taxon>Brassicales</taxon>
        <taxon>Brassicaceae</taxon>
        <taxon>Camelineae</taxon>
        <taxon>Arabidopsis</taxon>
    </lineage>
</organism>
<dbReference type="AlphaFoldDB" id="A0A8S2B4Y6"/>
<dbReference type="PANTHER" id="PTHR33710">
    <property type="entry name" value="BNAC02G09200D PROTEIN"/>
    <property type="match status" value="1"/>
</dbReference>
<reference evidence="2" key="1">
    <citation type="submission" date="2021-01" db="EMBL/GenBank/DDBJ databases">
        <authorList>
            <person name="Bezrukov I."/>
        </authorList>
    </citation>
    <scope>NUCLEOTIDE SEQUENCE</scope>
</reference>
<dbReference type="EMBL" id="LR999458">
    <property type="protein sequence ID" value="CAE6215539.1"/>
    <property type="molecule type" value="Genomic_DNA"/>
</dbReference>
<evidence type="ECO:0000313" key="3">
    <source>
        <dbReference type="Proteomes" id="UP000682877"/>
    </source>
</evidence>
<dbReference type="InterPro" id="IPR036691">
    <property type="entry name" value="Endo/exonu/phosph_ase_sf"/>
</dbReference>